<dbReference type="AlphaFoldDB" id="A0A4S4KY81"/>
<feature type="compositionally biased region" description="Low complexity" evidence="1">
    <location>
        <begin position="647"/>
        <end position="656"/>
    </location>
</feature>
<feature type="region of interest" description="Disordered" evidence="1">
    <location>
        <begin position="28"/>
        <end position="69"/>
    </location>
</feature>
<feature type="compositionally biased region" description="Basic and acidic residues" evidence="1">
    <location>
        <begin position="616"/>
        <end position="629"/>
    </location>
</feature>
<evidence type="ECO:0000259" key="2">
    <source>
        <dbReference type="Pfam" id="PF17667"/>
    </source>
</evidence>
<feature type="compositionally biased region" description="Low complexity" evidence="1">
    <location>
        <begin position="690"/>
        <end position="702"/>
    </location>
</feature>
<dbReference type="InterPro" id="IPR040976">
    <property type="entry name" value="Pkinase_fungal"/>
</dbReference>
<feature type="compositionally biased region" description="Acidic residues" evidence="1">
    <location>
        <begin position="46"/>
        <end position="55"/>
    </location>
</feature>
<evidence type="ECO:0000256" key="1">
    <source>
        <dbReference type="SAM" id="MobiDB-lite"/>
    </source>
</evidence>
<dbReference type="Pfam" id="PF17667">
    <property type="entry name" value="Pkinase_fungal"/>
    <property type="match status" value="1"/>
</dbReference>
<feature type="region of interest" description="Disordered" evidence="1">
    <location>
        <begin position="616"/>
        <end position="745"/>
    </location>
</feature>
<gene>
    <name evidence="3" type="ORF">EW145_g6507</name>
</gene>
<name>A0A4S4KY81_9AGAM</name>
<sequence length="745" mass="84425">MDTTPLDVAGSPEHQFPVEVMLDNVMPSATPIDPVHAPSDTNSSSDDTDMTEEGDASLHTGSPSVDTPTKAKFLQDRCEHNGWSVARDGCLGSSSLDVVEDFERYYLHHGEAYSTKEWEIFKTERKNELDKSKTECDMCKPITGDRNCLSSLPGSTLRPDIVAIWVNRDDAIKIASGTADSREIFWYEIVSLIEVKRTVKDMPSSVQTGTYLHILPRGLPYLAGLLFVHWDRARIHLYWSDTSGIVRSHSYYFDEEIFWTVLFNYVRSVADPLPHLPTRDPTMTINIRDPLHPTWNIQTLQNCFDASLMFASNAHGRQTCIFMAEAARRVIKDLWQDDDRRFQEELSLDRTSVRQVLVAIYDSVQEFEDMPEAKFIRQVLDPTLTTIQEEDILIDWDNAADLDEAAKKSVSLSGRTGTPMFIAIAVGTGKLKIKERERENFPELTGRAKELYEKAYGPEKYKKYRDAVNGTDIAKNRNGHKVLPKFQHAAHHDVESFFWVIVYELLSAWPEGEEVCLNESSNNFLQKMQGHTFGAGEDDDVRTFAADLGLWRKRLHPRLKIVAGMVQEIQDYVATEWAFWADDNLPEDHCHEAIKIILLKTIVMLDELGDPIPLKQVERKPVKHPDARSQNDGPTIEERPSKKARSSARSSDSPVVYEESDRPEENFFGIAQSSANEGTDAPHPSLPAALRTLRSGTTTTTRRLSDMPPPPPPSDARPRSQSTENRRFSYKGKEKMEPSPSEKLQ</sequence>
<comment type="caution">
    <text evidence="3">The sequence shown here is derived from an EMBL/GenBank/DDBJ whole genome shotgun (WGS) entry which is preliminary data.</text>
</comment>
<dbReference type="EMBL" id="SGPK01000497">
    <property type="protein sequence ID" value="THH03128.1"/>
    <property type="molecule type" value="Genomic_DNA"/>
</dbReference>
<evidence type="ECO:0000313" key="4">
    <source>
        <dbReference type="Proteomes" id="UP000308199"/>
    </source>
</evidence>
<evidence type="ECO:0000313" key="3">
    <source>
        <dbReference type="EMBL" id="THH03128.1"/>
    </source>
</evidence>
<proteinExistence type="predicted"/>
<keyword evidence="4" id="KW-1185">Reference proteome</keyword>
<dbReference type="Proteomes" id="UP000308199">
    <property type="component" value="Unassembled WGS sequence"/>
</dbReference>
<dbReference type="OrthoDB" id="5569250at2759"/>
<accession>A0A4S4KY81</accession>
<feature type="compositionally biased region" description="Basic and acidic residues" evidence="1">
    <location>
        <begin position="724"/>
        <end position="737"/>
    </location>
</feature>
<reference evidence="3 4" key="1">
    <citation type="submission" date="2019-02" db="EMBL/GenBank/DDBJ databases">
        <title>Genome sequencing of the rare red list fungi Phellinidium pouzarii.</title>
        <authorList>
            <person name="Buettner E."/>
            <person name="Kellner H."/>
        </authorList>
    </citation>
    <scope>NUCLEOTIDE SEQUENCE [LARGE SCALE GENOMIC DNA]</scope>
    <source>
        <strain evidence="3 4">DSM 108285</strain>
    </source>
</reference>
<feature type="domain" description="Fungal-type protein kinase" evidence="2">
    <location>
        <begin position="388"/>
        <end position="503"/>
    </location>
</feature>
<protein>
    <recommendedName>
        <fullName evidence="2">Fungal-type protein kinase domain-containing protein</fullName>
    </recommendedName>
</protein>
<organism evidence="3 4">
    <name type="scientific">Phellinidium pouzarii</name>
    <dbReference type="NCBI Taxonomy" id="167371"/>
    <lineage>
        <taxon>Eukaryota</taxon>
        <taxon>Fungi</taxon>
        <taxon>Dikarya</taxon>
        <taxon>Basidiomycota</taxon>
        <taxon>Agaricomycotina</taxon>
        <taxon>Agaricomycetes</taxon>
        <taxon>Hymenochaetales</taxon>
        <taxon>Hymenochaetaceae</taxon>
        <taxon>Phellinidium</taxon>
    </lineage>
</organism>